<feature type="region of interest" description="Disordered" evidence="1">
    <location>
        <begin position="163"/>
        <end position="201"/>
    </location>
</feature>
<dbReference type="Proteomes" id="UP000269721">
    <property type="component" value="Unassembled WGS sequence"/>
</dbReference>
<accession>A0A4P9W223</accession>
<reference evidence="3" key="1">
    <citation type="journal article" date="2018" name="Nat. Microbiol.">
        <title>Leveraging single-cell genomics to expand the fungal tree of life.</title>
        <authorList>
            <person name="Ahrendt S.R."/>
            <person name="Quandt C.A."/>
            <person name="Ciobanu D."/>
            <person name="Clum A."/>
            <person name="Salamov A."/>
            <person name="Andreopoulos B."/>
            <person name="Cheng J.F."/>
            <person name="Woyke T."/>
            <person name="Pelin A."/>
            <person name="Henrissat B."/>
            <person name="Reynolds N.K."/>
            <person name="Benny G.L."/>
            <person name="Smith M.E."/>
            <person name="James T.Y."/>
            <person name="Grigoriev I.V."/>
        </authorList>
    </citation>
    <scope>NUCLEOTIDE SEQUENCE [LARGE SCALE GENOMIC DNA]</scope>
</reference>
<protein>
    <submittedName>
        <fullName evidence="2">Uncharacterized protein</fullName>
    </submittedName>
</protein>
<evidence type="ECO:0000256" key="1">
    <source>
        <dbReference type="SAM" id="MobiDB-lite"/>
    </source>
</evidence>
<sequence length="712" mass="78011">MASLVATANEISHSLSIAAISPFPQPACHIFDPEFERTWLNQRCAVLRCWLGGVGARESGGAGVNVLLGGATSRASSGGYPQSLLVHKLSCCLALLGSAVCLCFPPLYSSFQPNRNFPSPRLRLPPRRRPRHFFHKQTNLVERLPPLPRSRHLVDDLVHDAVHDTSSTRPRPRHLVHDTSSTTSSTTLQNRNCHSPSSQQAAGTVAAKHTCLLPLPRLDTVPLPLPLLHGKLPPKFHGAPAHRPIRQRFRAAEANKSPGNKHATHHVTRKLKLCRGRVKGDNIIPAFQGRAHRISFLSREGLVLLHLYSLYLFEHQEAAIDFGAPLIRLTIKSISILQYSTRSYDEFKVAEDPGLAETLAAYKMSRGSERPVASRDYLGHITDSWADNIFSNFVSAITALLDRCTEAFICILLRPADAADAVLGAVTFTSEQEHTLANRIMTMLRNRETAAAVEDASFAPLLLQLPFVLGGPHATHVCHVARAAVELFTIPDGTATKFIAPTQYNIDCKGRKRGIPGAADFLLPLLRLSAIFAQLNDAGDLRVGRDPDRSARDLLPDMLFDPGVKGGTCIYVPPLSRTDRNEFQDAIARSRATPLPPPMHDPPTPGDLPARAHTYEDALARVKVASAEAVLDAFYKRPYHRQAAFRAHRLLQKELKKKVEQLIPEGVKPQDGSFQIRVQGGGVEDSSLPRPLSSLPPSPPAPDIVLCVTKCA</sequence>
<keyword evidence="3" id="KW-1185">Reference proteome</keyword>
<feature type="compositionally biased region" description="Polar residues" evidence="1">
    <location>
        <begin position="188"/>
        <end position="201"/>
    </location>
</feature>
<dbReference type="EMBL" id="KZ998771">
    <property type="protein sequence ID" value="RKO85762.1"/>
    <property type="molecule type" value="Genomic_DNA"/>
</dbReference>
<evidence type="ECO:0000313" key="2">
    <source>
        <dbReference type="EMBL" id="RKO85762.1"/>
    </source>
</evidence>
<dbReference type="OrthoDB" id="546893at2759"/>
<organism evidence="2 3">
    <name type="scientific">Blyttiomyces helicus</name>
    <dbReference type="NCBI Taxonomy" id="388810"/>
    <lineage>
        <taxon>Eukaryota</taxon>
        <taxon>Fungi</taxon>
        <taxon>Fungi incertae sedis</taxon>
        <taxon>Chytridiomycota</taxon>
        <taxon>Chytridiomycota incertae sedis</taxon>
        <taxon>Chytridiomycetes</taxon>
        <taxon>Chytridiomycetes incertae sedis</taxon>
        <taxon>Blyttiomyces</taxon>
    </lineage>
</organism>
<gene>
    <name evidence="2" type="ORF">BDK51DRAFT_47121</name>
</gene>
<feature type="region of interest" description="Disordered" evidence="1">
    <location>
        <begin position="680"/>
        <end position="699"/>
    </location>
</feature>
<proteinExistence type="predicted"/>
<name>A0A4P9W223_9FUNG</name>
<evidence type="ECO:0000313" key="3">
    <source>
        <dbReference type="Proteomes" id="UP000269721"/>
    </source>
</evidence>
<dbReference type="AlphaFoldDB" id="A0A4P9W223"/>